<dbReference type="PANTHER" id="PTHR30537:SF3">
    <property type="entry name" value="TRANSCRIPTIONAL REGULATORY PROTEIN"/>
    <property type="match status" value="1"/>
</dbReference>
<dbReference type="AlphaFoldDB" id="A0A5P2HDE9"/>
<name>A0A5P2HDE9_9BURK</name>
<dbReference type="InterPro" id="IPR005119">
    <property type="entry name" value="LysR_subst-bd"/>
</dbReference>
<keyword evidence="2" id="KW-0805">Transcription regulation</keyword>
<dbReference type="SUPFAM" id="SSF46785">
    <property type="entry name" value="Winged helix' DNA-binding domain"/>
    <property type="match status" value="1"/>
</dbReference>
<sequence>MEWSDIRIFLAIARAGTLQGAARATGQTQPTMGRRLRALEEAVGHALFQRTADGLVLTDEGSAMLGHAERMEQEALALERTLAGHDDVLEGTLRVSSSDWFGVYVLAPVIAAFVQAHPRVSVELLTESRLMDLSRREADLVFRILPFDAPDIAQRKLMRMEYGLYTARDAAAPTPGDGTGIGLITMDTAFADLPDVQWLHARLPNAHVVFRSNNREAQARLCAAGVGVAVLPCLLAARIDGLRRIDTDTDTDTAPPGRDVWVGYHKDLRRVLRLRALLDATIAALGTET</sequence>
<dbReference type="GO" id="GO:0006351">
    <property type="term" value="P:DNA-templated transcription"/>
    <property type="evidence" value="ECO:0007669"/>
    <property type="project" value="TreeGrafter"/>
</dbReference>
<dbReference type="InterPro" id="IPR036388">
    <property type="entry name" value="WH-like_DNA-bd_sf"/>
</dbReference>
<keyword evidence="4" id="KW-0804">Transcription</keyword>
<dbReference type="GO" id="GO:0003700">
    <property type="term" value="F:DNA-binding transcription factor activity"/>
    <property type="evidence" value="ECO:0007669"/>
    <property type="project" value="InterPro"/>
</dbReference>
<evidence type="ECO:0000256" key="4">
    <source>
        <dbReference type="ARBA" id="ARBA00023163"/>
    </source>
</evidence>
<dbReference type="InterPro" id="IPR036390">
    <property type="entry name" value="WH_DNA-bd_sf"/>
</dbReference>
<evidence type="ECO:0000256" key="1">
    <source>
        <dbReference type="ARBA" id="ARBA00009437"/>
    </source>
</evidence>
<dbReference type="Pfam" id="PF03466">
    <property type="entry name" value="LysR_substrate"/>
    <property type="match status" value="1"/>
</dbReference>
<dbReference type="Pfam" id="PF00126">
    <property type="entry name" value="HTH_1"/>
    <property type="match status" value="1"/>
</dbReference>
<gene>
    <name evidence="6" type="ORF">FOB72_30725</name>
</gene>
<dbReference type="InterPro" id="IPR058163">
    <property type="entry name" value="LysR-type_TF_proteobact-type"/>
</dbReference>
<reference evidence="6 7" key="1">
    <citation type="submission" date="2019-09" db="EMBL/GenBank/DDBJ databases">
        <title>FDA dAtabase for Regulatory Grade micrObial Sequences (FDA-ARGOS): Supporting development and validation of Infectious Disease Dx tests.</title>
        <authorList>
            <person name="Sciortino C."/>
            <person name="Tallon L."/>
            <person name="Sadzewicz L."/>
            <person name="Vavikolanu K."/>
            <person name="Mehta A."/>
            <person name="Aluvathingal J."/>
            <person name="Nadendla S."/>
            <person name="Nandy P."/>
            <person name="Geyer C."/>
            <person name="Yan Y."/>
            <person name="Sichtig H."/>
        </authorList>
    </citation>
    <scope>NUCLEOTIDE SEQUENCE [LARGE SCALE GENOMIC DNA]</scope>
    <source>
        <strain evidence="6 7">FDAARGOS_664</strain>
    </source>
</reference>
<evidence type="ECO:0000256" key="3">
    <source>
        <dbReference type="ARBA" id="ARBA00023125"/>
    </source>
</evidence>
<dbReference type="SUPFAM" id="SSF53850">
    <property type="entry name" value="Periplasmic binding protein-like II"/>
    <property type="match status" value="1"/>
</dbReference>
<evidence type="ECO:0000313" key="6">
    <source>
        <dbReference type="EMBL" id="QET06277.1"/>
    </source>
</evidence>
<keyword evidence="3" id="KW-0238">DNA-binding</keyword>
<proteinExistence type="inferred from homology"/>
<dbReference type="OrthoDB" id="9072091at2"/>
<dbReference type="Proteomes" id="UP000322822">
    <property type="component" value="Chromosome 2"/>
</dbReference>
<dbReference type="EMBL" id="CP044067">
    <property type="protein sequence ID" value="QET06277.1"/>
    <property type="molecule type" value="Genomic_DNA"/>
</dbReference>
<dbReference type="RefSeq" id="WP_150376995.1">
    <property type="nucleotide sequence ID" value="NZ_CP044067.1"/>
</dbReference>
<feature type="domain" description="HTH lysR-type" evidence="5">
    <location>
        <begin position="1"/>
        <end position="58"/>
    </location>
</feature>
<evidence type="ECO:0000259" key="5">
    <source>
        <dbReference type="PROSITE" id="PS50931"/>
    </source>
</evidence>
<evidence type="ECO:0000256" key="2">
    <source>
        <dbReference type="ARBA" id="ARBA00023015"/>
    </source>
</evidence>
<comment type="similarity">
    <text evidence="1">Belongs to the LysR transcriptional regulatory family.</text>
</comment>
<dbReference type="InterPro" id="IPR000847">
    <property type="entry name" value="LysR_HTH_N"/>
</dbReference>
<evidence type="ECO:0000313" key="7">
    <source>
        <dbReference type="Proteomes" id="UP000322822"/>
    </source>
</evidence>
<dbReference type="GO" id="GO:0043565">
    <property type="term" value="F:sequence-specific DNA binding"/>
    <property type="evidence" value="ECO:0007669"/>
    <property type="project" value="TreeGrafter"/>
</dbReference>
<protein>
    <submittedName>
        <fullName evidence="6">LysR family transcriptional regulator</fullName>
    </submittedName>
</protein>
<dbReference type="PROSITE" id="PS50931">
    <property type="entry name" value="HTH_LYSR"/>
    <property type="match status" value="1"/>
</dbReference>
<accession>A0A5P2HDE9</accession>
<dbReference type="PANTHER" id="PTHR30537">
    <property type="entry name" value="HTH-TYPE TRANSCRIPTIONAL REGULATOR"/>
    <property type="match status" value="1"/>
</dbReference>
<dbReference type="Gene3D" id="3.40.190.290">
    <property type="match status" value="1"/>
</dbReference>
<organism evidence="6 7">
    <name type="scientific">Cupriavidus pauculus</name>
    <dbReference type="NCBI Taxonomy" id="82633"/>
    <lineage>
        <taxon>Bacteria</taxon>
        <taxon>Pseudomonadati</taxon>
        <taxon>Pseudomonadota</taxon>
        <taxon>Betaproteobacteria</taxon>
        <taxon>Burkholderiales</taxon>
        <taxon>Burkholderiaceae</taxon>
        <taxon>Cupriavidus</taxon>
    </lineage>
</organism>
<dbReference type="Gene3D" id="1.10.10.10">
    <property type="entry name" value="Winged helix-like DNA-binding domain superfamily/Winged helix DNA-binding domain"/>
    <property type="match status" value="1"/>
</dbReference>